<dbReference type="SUPFAM" id="SSF52743">
    <property type="entry name" value="Subtilisin-like"/>
    <property type="match status" value="1"/>
</dbReference>
<dbReference type="GO" id="GO:0006508">
    <property type="term" value="P:proteolysis"/>
    <property type="evidence" value="ECO:0007669"/>
    <property type="project" value="UniProtKB-KW"/>
</dbReference>
<dbReference type="Gene3D" id="3.40.50.200">
    <property type="entry name" value="Peptidase S8/S53 domain"/>
    <property type="match status" value="2"/>
</dbReference>
<dbReference type="PANTHER" id="PTHR38340:SF1">
    <property type="entry name" value="S-LAYER PROTEIN"/>
    <property type="match status" value="1"/>
</dbReference>
<dbReference type="Pfam" id="PF00082">
    <property type="entry name" value="Peptidase_S8"/>
    <property type="match status" value="1"/>
</dbReference>
<keyword evidence="3" id="KW-0645">Protease</keyword>
<dbReference type="Gene3D" id="2.150.10.10">
    <property type="entry name" value="Serralysin-like metalloprotease, C-terminal"/>
    <property type="match status" value="2"/>
</dbReference>
<dbReference type="InterPro" id="IPR000209">
    <property type="entry name" value="Peptidase_S8/S53_dom"/>
</dbReference>
<evidence type="ECO:0000256" key="6">
    <source>
        <dbReference type="PROSITE-ProRule" id="PRU01240"/>
    </source>
</evidence>
<comment type="similarity">
    <text evidence="6">Belongs to the peptidase S8 family.</text>
</comment>
<evidence type="ECO:0000256" key="5">
    <source>
        <dbReference type="ARBA" id="ARBA00022825"/>
    </source>
</evidence>
<dbReference type="InterPro" id="IPR018511">
    <property type="entry name" value="Hemolysin-typ_Ca-bd_CS"/>
</dbReference>
<dbReference type="RefSeq" id="WP_316434139.1">
    <property type="nucleotide sequence ID" value="NZ_CP053586.1"/>
</dbReference>
<evidence type="ECO:0000313" key="8">
    <source>
        <dbReference type="EMBL" id="WNZ22636.1"/>
    </source>
</evidence>
<proteinExistence type="inferred from homology"/>
<dbReference type="GO" id="GO:0004252">
    <property type="term" value="F:serine-type endopeptidase activity"/>
    <property type="evidence" value="ECO:0007669"/>
    <property type="project" value="InterPro"/>
</dbReference>
<dbReference type="SUPFAM" id="SSF51120">
    <property type="entry name" value="beta-Roll"/>
    <property type="match status" value="1"/>
</dbReference>
<dbReference type="CDD" id="cd05562">
    <property type="entry name" value="Peptidases_S53_like"/>
    <property type="match status" value="1"/>
</dbReference>
<organism evidence="8">
    <name type="scientific">Leptolyngbya sp. NK1-12</name>
    <dbReference type="NCBI Taxonomy" id="2547451"/>
    <lineage>
        <taxon>Bacteria</taxon>
        <taxon>Bacillati</taxon>
        <taxon>Cyanobacteriota</taxon>
        <taxon>Cyanophyceae</taxon>
        <taxon>Leptolyngbyales</taxon>
        <taxon>Leptolyngbyaceae</taxon>
        <taxon>Leptolyngbya group</taxon>
        <taxon>Leptolyngbya</taxon>
    </lineage>
</organism>
<reference evidence="8" key="1">
    <citation type="submission" date="2020-05" db="EMBL/GenBank/DDBJ databases">
        <authorList>
            <person name="Zhu T."/>
            <person name="Keshari N."/>
            <person name="Lu X."/>
        </authorList>
    </citation>
    <scope>NUCLEOTIDE SEQUENCE</scope>
    <source>
        <strain evidence="8">NK1-12</strain>
    </source>
</reference>
<comment type="subcellular location">
    <subcellularLocation>
        <location evidence="1">Secreted</location>
    </subcellularLocation>
</comment>
<dbReference type="InterPro" id="IPR034075">
    <property type="entry name" value="Glr3161-like_dom"/>
</dbReference>
<dbReference type="InterPro" id="IPR023828">
    <property type="entry name" value="Peptidase_S8_Ser-AS"/>
</dbReference>
<dbReference type="PROSITE" id="PS00330">
    <property type="entry name" value="HEMOLYSIN_CALCIUM"/>
    <property type="match status" value="2"/>
</dbReference>
<keyword evidence="4" id="KW-0378">Hydrolase</keyword>
<dbReference type="InterPro" id="IPR015500">
    <property type="entry name" value="Peptidase_S8_subtilisin-rel"/>
</dbReference>
<accession>A0AA97AHD5</accession>
<dbReference type="PRINTS" id="PR00313">
    <property type="entry name" value="CABNDNGRPT"/>
</dbReference>
<sequence>MVGKFTTQGDRVMRAQVARRNFHLDGRGIKIGVISDSFNAFRKASRDVASGELPGRQNPLGYSKSVRVLKDLRRGSDEGRAMLQIITDIAPGAELLFHTAYQSRKAITEKSFARAVKALARAGANVIVDDVGIPTAFFQDGLLAQTVTKVVDRGVAYFSAVGNDSNRSYESNFRPSATFTLNGITYEAHDFDPGEGVDLFQDINFGFGGAIQPLLSWDQPVGKISSDLALFLVSTPQLPTTDANLLAASTNLFSNGIEQPLEQLFYQPDTSKIAYLVIARKIEVRDTSTYVKWISTANDLDRDIGYEYISKTNNAAEQSTIYGQPNAKGAVAVGAVALSKTPLFGVNPPVLEEFSSRGGTPILFDPQGNRLPTPEIRLKPEIVAPSGVATSLRIFNPFSGTSAAAPHAAAVAALLWQRAGGPKRLSPAQLTQIMQRTAIPLDPAGNFRSGAGLVQADAAVLASYQRHLSGTKGKNRLRGHAGADNLFGLGGSDRLSGAGGFDALFGGPKPDHLYGNAGNDYLLGGRGNDRLVGGRGDDTLLGNQGRDQLWGGDGDDLLAGGAAANYLTGGKGRNTFVLSTDGTAIIRDFKTGDRLALADQLRFGQLQFSSQGQDLLIQWRGCSLARLMGVEDVTASDFVAIAIRD</sequence>
<dbReference type="AlphaFoldDB" id="A0AA97AHD5"/>
<evidence type="ECO:0000256" key="2">
    <source>
        <dbReference type="ARBA" id="ARBA00022525"/>
    </source>
</evidence>
<gene>
    <name evidence="8" type="ORF">HJG54_07040</name>
</gene>
<feature type="domain" description="Peptidase S8/S53" evidence="7">
    <location>
        <begin position="309"/>
        <end position="490"/>
    </location>
</feature>
<dbReference type="PRINTS" id="PR00723">
    <property type="entry name" value="SUBTILISIN"/>
</dbReference>
<dbReference type="EMBL" id="CP053586">
    <property type="protein sequence ID" value="WNZ22636.1"/>
    <property type="molecule type" value="Genomic_DNA"/>
</dbReference>
<dbReference type="Pfam" id="PF00353">
    <property type="entry name" value="HemolysinCabind"/>
    <property type="match status" value="2"/>
</dbReference>
<evidence type="ECO:0000256" key="1">
    <source>
        <dbReference type="ARBA" id="ARBA00004613"/>
    </source>
</evidence>
<comment type="caution">
    <text evidence="6">Lacks conserved residue(s) required for the propagation of feature annotation.</text>
</comment>
<dbReference type="Pfam" id="PF07931">
    <property type="entry name" value="CPT"/>
    <property type="match status" value="1"/>
</dbReference>
<name>A0AA97AHD5_9CYAN</name>
<dbReference type="GO" id="GO:0005576">
    <property type="term" value="C:extracellular region"/>
    <property type="evidence" value="ECO:0007669"/>
    <property type="project" value="UniProtKB-SubCell"/>
</dbReference>
<dbReference type="InterPro" id="IPR036852">
    <property type="entry name" value="Peptidase_S8/S53_dom_sf"/>
</dbReference>
<dbReference type="InterPro" id="IPR011049">
    <property type="entry name" value="Serralysin-like_metalloprot_C"/>
</dbReference>
<dbReference type="GO" id="GO:0005509">
    <property type="term" value="F:calcium ion binding"/>
    <property type="evidence" value="ECO:0007669"/>
    <property type="project" value="InterPro"/>
</dbReference>
<evidence type="ECO:0000256" key="3">
    <source>
        <dbReference type="ARBA" id="ARBA00022670"/>
    </source>
</evidence>
<dbReference type="InterPro" id="IPR050557">
    <property type="entry name" value="RTX_toxin/Mannuronan_C5-epim"/>
</dbReference>
<keyword evidence="5" id="KW-0720">Serine protease</keyword>
<evidence type="ECO:0000256" key="4">
    <source>
        <dbReference type="ARBA" id="ARBA00022801"/>
    </source>
</evidence>
<dbReference type="PANTHER" id="PTHR38340">
    <property type="entry name" value="S-LAYER PROTEIN"/>
    <property type="match status" value="1"/>
</dbReference>
<dbReference type="PROSITE" id="PS00138">
    <property type="entry name" value="SUBTILASE_SER"/>
    <property type="match status" value="1"/>
</dbReference>
<evidence type="ECO:0000259" key="7">
    <source>
        <dbReference type="Pfam" id="PF00082"/>
    </source>
</evidence>
<keyword evidence="2" id="KW-0964">Secreted</keyword>
<dbReference type="PROSITE" id="PS51892">
    <property type="entry name" value="SUBTILASE"/>
    <property type="match status" value="1"/>
</dbReference>
<protein>
    <submittedName>
        <fullName evidence="8">S8 family serine peptidase</fullName>
    </submittedName>
</protein>
<dbReference type="InterPro" id="IPR001343">
    <property type="entry name" value="Hemolysn_Ca-bd"/>
</dbReference>